<sequence length="75" mass="8664">MHISLKCLKLMREVISSMFLTCLRFQIALEDIENEHEARDSEALQGPMTRGRLRRLQEEGLQKLGVLIILEDLSP</sequence>
<feature type="non-terminal residue" evidence="1">
    <location>
        <position position="75"/>
    </location>
</feature>
<gene>
    <name evidence="1" type="ORF">CR513_25436</name>
</gene>
<evidence type="ECO:0000313" key="1">
    <source>
        <dbReference type="EMBL" id="RDX92445.1"/>
    </source>
</evidence>
<reference evidence="1" key="1">
    <citation type="submission" date="2018-05" db="EMBL/GenBank/DDBJ databases">
        <title>Draft genome of Mucuna pruriens seed.</title>
        <authorList>
            <person name="Nnadi N.E."/>
            <person name="Vos R."/>
            <person name="Hasami M.H."/>
            <person name="Devisetty U.K."/>
            <person name="Aguiy J.C."/>
        </authorList>
    </citation>
    <scope>NUCLEOTIDE SEQUENCE [LARGE SCALE GENOMIC DNA]</scope>
    <source>
        <strain evidence="1">JCA_2017</strain>
    </source>
</reference>
<feature type="non-terminal residue" evidence="1">
    <location>
        <position position="1"/>
    </location>
</feature>
<evidence type="ECO:0000313" key="2">
    <source>
        <dbReference type="Proteomes" id="UP000257109"/>
    </source>
</evidence>
<proteinExistence type="predicted"/>
<dbReference type="EMBL" id="QJKJ01004872">
    <property type="protein sequence ID" value="RDX92445.1"/>
    <property type="molecule type" value="Genomic_DNA"/>
</dbReference>
<comment type="caution">
    <text evidence="1">The sequence shown here is derived from an EMBL/GenBank/DDBJ whole genome shotgun (WGS) entry which is preliminary data.</text>
</comment>
<organism evidence="1 2">
    <name type="scientific">Mucuna pruriens</name>
    <name type="common">Velvet bean</name>
    <name type="synonym">Dolichos pruriens</name>
    <dbReference type="NCBI Taxonomy" id="157652"/>
    <lineage>
        <taxon>Eukaryota</taxon>
        <taxon>Viridiplantae</taxon>
        <taxon>Streptophyta</taxon>
        <taxon>Embryophyta</taxon>
        <taxon>Tracheophyta</taxon>
        <taxon>Spermatophyta</taxon>
        <taxon>Magnoliopsida</taxon>
        <taxon>eudicotyledons</taxon>
        <taxon>Gunneridae</taxon>
        <taxon>Pentapetalae</taxon>
        <taxon>rosids</taxon>
        <taxon>fabids</taxon>
        <taxon>Fabales</taxon>
        <taxon>Fabaceae</taxon>
        <taxon>Papilionoideae</taxon>
        <taxon>50 kb inversion clade</taxon>
        <taxon>NPAAA clade</taxon>
        <taxon>indigoferoid/millettioid clade</taxon>
        <taxon>Phaseoleae</taxon>
        <taxon>Mucuna</taxon>
    </lineage>
</organism>
<dbReference type="Proteomes" id="UP000257109">
    <property type="component" value="Unassembled WGS sequence"/>
</dbReference>
<accession>A0A371GPG2</accession>
<name>A0A371GPG2_MUCPR</name>
<dbReference type="AlphaFoldDB" id="A0A371GPG2"/>
<keyword evidence="2" id="KW-1185">Reference proteome</keyword>
<protein>
    <submittedName>
        <fullName evidence="1">Uncharacterized protein</fullName>
    </submittedName>
</protein>